<feature type="disulfide bond" evidence="3">
    <location>
        <begin position="99"/>
        <end position="108"/>
    </location>
</feature>
<keyword evidence="2 3" id="KW-1015">Disulfide bond</keyword>
<evidence type="ECO:0000256" key="3">
    <source>
        <dbReference type="PROSITE-ProRule" id="PRU00076"/>
    </source>
</evidence>
<dbReference type="PROSITE" id="PS01186">
    <property type="entry name" value="EGF_2"/>
    <property type="match status" value="1"/>
</dbReference>
<dbReference type="PANTHER" id="PTHR10740:SF3">
    <property type="entry name" value="PROBETACELLULIN"/>
    <property type="match status" value="1"/>
</dbReference>
<gene>
    <name evidence="7" type="primary">BTC</name>
</gene>
<dbReference type="InterPro" id="IPR000742">
    <property type="entry name" value="EGF"/>
</dbReference>
<evidence type="ECO:0000313" key="8">
    <source>
        <dbReference type="Proteomes" id="UP000472273"/>
    </source>
</evidence>
<dbReference type="GO" id="GO:0038134">
    <property type="term" value="P:ERBB2-EGFR signaling pathway"/>
    <property type="evidence" value="ECO:0007669"/>
    <property type="project" value="Ensembl"/>
</dbReference>
<keyword evidence="5" id="KW-0472">Membrane</keyword>
<reference evidence="7" key="1">
    <citation type="submission" date="2025-08" db="UniProtKB">
        <authorList>
            <consortium name="Ensembl"/>
        </authorList>
    </citation>
    <scope>IDENTIFICATION</scope>
</reference>
<evidence type="ECO:0000256" key="5">
    <source>
        <dbReference type="SAM" id="Phobius"/>
    </source>
</evidence>
<dbReference type="PRINTS" id="PR00009">
    <property type="entry name" value="EGFTGF"/>
</dbReference>
<dbReference type="GO" id="GO:0008283">
    <property type="term" value="P:cell population proliferation"/>
    <property type="evidence" value="ECO:0007669"/>
    <property type="project" value="Ensembl"/>
</dbReference>
<dbReference type="PANTHER" id="PTHR10740">
    <property type="entry name" value="TRANSFORMING GROWTH FACTOR ALPHA"/>
    <property type="match status" value="1"/>
</dbReference>
<dbReference type="GO" id="GO:0038138">
    <property type="term" value="P:ERBB4-ERBB4 signaling pathway"/>
    <property type="evidence" value="ECO:0007669"/>
    <property type="project" value="Ensembl"/>
</dbReference>
<keyword evidence="8" id="KW-1185">Reference proteome</keyword>
<dbReference type="Ensembl" id="ENSPTXT00000021905.1">
    <property type="protein sequence ID" value="ENSPTXP00000021255.1"/>
    <property type="gene ID" value="ENSPTXG00000014710.1"/>
</dbReference>
<feature type="transmembrane region" description="Helical" evidence="5">
    <location>
        <begin position="123"/>
        <end position="149"/>
    </location>
</feature>
<reference evidence="7" key="2">
    <citation type="submission" date="2025-09" db="UniProtKB">
        <authorList>
            <consortium name="Ensembl"/>
        </authorList>
    </citation>
    <scope>IDENTIFICATION</scope>
</reference>
<dbReference type="GO" id="GO:0008284">
    <property type="term" value="P:positive regulation of cell population proliferation"/>
    <property type="evidence" value="ECO:0007669"/>
    <property type="project" value="Ensembl"/>
</dbReference>
<dbReference type="GeneTree" id="ENSGT00940000160508"/>
<feature type="domain" description="EGF-like" evidence="6">
    <location>
        <begin position="69"/>
        <end position="109"/>
    </location>
</feature>
<evidence type="ECO:0000256" key="2">
    <source>
        <dbReference type="ARBA" id="ARBA00023157"/>
    </source>
</evidence>
<dbReference type="GO" id="GO:0030297">
    <property type="term" value="F:transmembrane receptor protein tyrosine kinase activator activity"/>
    <property type="evidence" value="ECO:0007669"/>
    <property type="project" value="Ensembl"/>
</dbReference>
<accession>A0A670ZBZ6</accession>
<dbReference type="GO" id="GO:0045840">
    <property type="term" value="P:positive regulation of mitotic nuclear division"/>
    <property type="evidence" value="ECO:0007669"/>
    <property type="project" value="TreeGrafter"/>
</dbReference>
<dbReference type="AlphaFoldDB" id="A0A670ZBZ6"/>
<dbReference type="GO" id="GO:1904036">
    <property type="term" value="P:negative regulation of epithelial cell apoptotic process"/>
    <property type="evidence" value="ECO:0007669"/>
    <property type="project" value="Ensembl"/>
</dbReference>
<protein>
    <submittedName>
        <fullName evidence="7">Betacellulin</fullName>
    </submittedName>
</protein>
<keyword evidence="5" id="KW-1133">Transmembrane helix</keyword>
<dbReference type="GO" id="GO:0005154">
    <property type="term" value="F:epidermal growth factor receptor binding"/>
    <property type="evidence" value="ECO:0007669"/>
    <property type="project" value="TreeGrafter"/>
</dbReference>
<dbReference type="Gene3D" id="2.10.25.10">
    <property type="entry name" value="Laminin"/>
    <property type="match status" value="1"/>
</dbReference>
<dbReference type="GO" id="GO:0005615">
    <property type="term" value="C:extracellular space"/>
    <property type="evidence" value="ECO:0007669"/>
    <property type="project" value="Ensembl"/>
</dbReference>
<dbReference type="GO" id="GO:1904019">
    <property type="term" value="P:epithelial cell apoptotic process"/>
    <property type="evidence" value="ECO:0007669"/>
    <property type="project" value="Ensembl"/>
</dbReference>
<feature type="region of interest" description="Disordered" evidence="4">
    <location>
        <begin position="161"/>
        <end position="180"/>
    </location>
</feature>
<keyword evidence="1 3" id="KW-0245">EGF-like domain</keyword>
<evidence type="ECO:0000313" key="7">
    <source>
        <dbReference type="Ensembl" id="ENSPTXP00000021255.1"/>
    </source>
</evidence>
<dbReference type="Proteomes" id="UP000472273">
    <property type="component" value="Unplaced"/>
</dbReference>
<dbReference type="PROSITE" id="PS50026">
    <property type="entry name" value="EGF_3"/>
    <property type="match status" value="1"/>
</dbReference>
<comment type="caution">
    <text evidence="3">Lacks conserved residue(s) required for the propagation of feature annotation.</text>
</comment>
<evidence type="ECO:0000256" key="1">
    <source>
        <dbReference type="ARBA" id="ARBA00022536"/>
    </source>
</evidence>
<feature type="compositionally biased region" description="Basic and acidic residues" evidence="4">
    <location>
        <begin position="169"/>
        <end position="180"/>
    </location>
</feature>
<name>A0A670ZBZ6_PSETE</name>
<dbReference type="PROSITE" id="PS00022">
    <property type="entry name" value="EGF_1"/>
    <property type="match status" value="1"/>
</dbReference>
<organism evidence="7 8">
    <name type="scientific">Pseudonaja textilis</name>
    <name type="common">Eastern brown snake</name>
    <dbReference type="NCBI Taxonomy" id="8673"/>
    <lineage>
        <taxon>Eukaryota</taxon>
        <taxon>Metazoa</taxon>
        <taxon>Chordata</taxon>
        <taxon>Craniata</taxon>
        <taxon>Vertebrata</taxon>
        <taxon>Euteleostomi</taxon>
        <taxon>Lepidosauria</taxon>
        <taxon>Squamata</taxon>
        <taxon>Bifurcata</taxon>
        <taxon>Unidentata</taxon>
        <taxon>Episquamata</taxon>
        <taxon>Toxicofera</taxon>
        <taxon>Serpentes</taxon>
        <taxon>Colubroidea</taxon>
        <taxon>Elapidae</taxon>
        <taxon>Hydrophiinae</taxon>
        <taxon>Pseudonaja</taxon>
    </lineage>
</organism>
<evidence type="ECO:0000256" key="4">
    <source>
        <dbReference type="SAM" id="MobiDB-lite"/>
    </source>
</evidence>
<evidence type="ECO:0000259" key="6">
    <source>
        <dbReference type="PROSITE" id="PS50026"/>
    </source>
</evidence>
<proteinExistence type="predicted"/>
<dbReference type="SUPFAM" id="SSF57196">
    <property type="entry name" value="EGF/Laminin"/>
    <property type="match status" value="1"/>
</dbReference>
<keyword evidence="5" id="KW-0812">Transmembrane</keyword>
<dbReference type="GO" id="GO:0008083">
    <property type="term" value="F:growth factor activity"/>
    <property type="evidence" value="ECO:0007669"/>
    <property type="project" value="TreeGrafter"/>
</dbReference>
<sequence>MAGVGYCKICIPTPLQGKDTVKSPFPQYPTNQLSSSILLCRATKEDPANQLGLRRQGIDGGRASQRCGHFSECPEEYEYFCVKGRCRYVVAVQTPSCICEKGYTGERCERLDLFYLRGDQSQVVVVSLIVVMVMLIILIAYICTCTQLFSQAHRRQDKKQWVETNQGEKQPRTKEKFLDN</sequence>